<evidence type="ECO:0000259" key="2">
    <source>
        <dbReference type="Pfam" id="PF04991"/>
    </source>
</evidence>
<accession>A0AAD9NVS0</accession>
<name>A0AAD9NVS0_RIDPI</name>
<proteinExistence type="predicted"/>
<evidence type="ECO:0000313" key="4">
    <source>
        <dbReference type="Proteomes" id="UP001209878"/>
    </source>
</evidence>
<keyword evidence="1" id="KW-0732">Signal</keyword>
<dbReference type="Pfam" id="PF04991">
    <property type="entry name" value="LicD"/>
    <property type="match status" value="1"/>
</dbReference>
<feature type="signal peptide" evidence="1">
    <location>
        <begin position="1"/>
        <end position="39"/>
    </location>
</feature>
<gene>
    <name evidence="3" type="ORF">NP493_331g06022</name>
</gene>
<organism evidence="3 4">
    <name type="scientific">Ridgeia piscesae</name>
    <name type="common">Tubeworm</name>
    <dbReference type="NCBI Taxonomy" id="27915"/>
    <lineage>
        <taxon>Eukaryota</taxon>
        <taxon>Metazoa</taxon>
        <taxon>Spiralia</taxon>
        <taxon>Lophotrochozoa</taxon>
        <taxon>Annelida</taxon>
        <taxon>Polychaeta</taxon>
        <taxon>Sedentaria</taxon>
        <taxon>Canalipalpata</taxon>
        <taxon>Sabellida</taxon>
        <taxon>Siboglinidae</taxon>
        <taxon>Ridgeia</taxon>
    </lineage>
</organism>
<dbReference type="Proteomes" id="UP001209878">
    <property type="component" value="Unassembled WGS sequence"/>
</dbReference>
<comment type="caution">
    <text evidence="3">The sequence shown here is derived from an EMBL/GenBank/DDBJ whole genome shotgun (WGS) entry which is preliminary data.</text>
</comment>
<dbReference type="PANTHER" id="PTHR13627">
    <property type="entry name" value="FUKUTIN RELATED PROTEIN"/>
    <property type="match status" value="1"/>
</dbReference>
<dbReference type="AlphaFoldDB" id="A0AAD9NVS0"/>
<dbReference type="InterPro" id="IPR052613">
    <property type="entry name" value="LicD_transferase"/>
</dbReference>
<feature type="domain" description="LicD/FKTN/FKRP nucleotidyltransferase" evidence="2">
    <location>
        <begin position="72"/>
        <end position="117"/>
    </location>
</feature>
<protein>
    <recommendedName>
        <fullName evidence="2">LicD/FKTN/FKRP nucleotidyltransferase domain-containing protein</fullName>
    </recommendedName>
</protein>
<dbReference type="PANTHER" id="PTHR13627:SF31">
    <property type="entry name" value="RIBITOL 5-PHOSPHATE TRANSFERASE FKRP"/>
    <property type="match status" value="1"/>
</dbReference>
<dbReference type="EMBL" id="JAODUO010000332">
    <property type="protein sequence ID" value="KAK2182903.1"/>
    <property type="molecule type" value="Genomic_DNA"/>
</dbReference>
<reference evidence="3" key="1">
    <citation type="journal article" date="2023" name="Mol. Biol. Evol.">
        <title>Third-Generation Sequencing Reveals the Adaptive Role of the Epigenome in Three Deep-Sea Polychaetes.</title>
        <authorList>
            <person name="Perez M."/>
            <person name="Aroh O."/>
            <person name="Sun Y."/>
            <person name="Lan Y."/>
            <person name="Juniper S.K."/>
            <person name="Young C.R."/>
            <person name="Angers B."/>
            <person name="Qian P.Y."/>
        </authorList>
    </citation>
    <scope>NUCLEOTIDE SEQUENCE</scope>
    <source>
        <strain evidence="3">R07B-5</strain>
    </source>
</reference>
<dbReference type="GO" id="GO:0009100">
    <property type="term" value="P:glycoprotein metabolic process"/>
    <property type="evidence" value="ECO:0007669"/>
    <property type="project" value="UniProtKB-ARBA"/>
</dbReference>
<dbReference type="InterPro" id="IPR007074">
    <property type="entry name" value="LicD/FKTN/FKRP_NTP_transf"/>
</dbReference>
<feature type="chain" id="PRO_5042271288" description="LicD/FKTN/FKRP nucleotidyltransferase domain-containing protein" evidence="1">
    <location>
        <begin position="40"/>
        <end position="288"/>
    </location>
</feature>
<evidence type="ECO:0000256" key="1">
    <source>
        <dbReference type="SAM" id="SignalP"/>
    </source>
</evidence>
<sequence>MGALCRQLTLHVTPRRMLTMNVFALLANLFLFAAHLSPGWQNHASSFERVITPAQHRTMLSTLRTIVSQMETNNLTYLMVSGTLMGSYRHHDMIPWDDDVDIGFMSADKERVRDVLRRLEPDFRLYIRYESISDSEPWKFYPSTSGGYIHKSFGWPYIDMFFYGENATHIWNERPVESHQVFRKCDVFPLRRRPFGDMMLLAPCNVRGILTCMFGDLDRCVSRSFSHIMEVPMPFMSHDLPCSALTHKYQFVSRTYNKTGVNETLRIGRWTVNMVSLPAACANPCLGS</sequence>
<evidence type="ECO:0000313" key="3">
    <source>
        <dbReference type="EMBL" id="KAK2182903.1"/>
    </source>
</evidence>
<keyword evidence="4" id="KW-1185">Reference proteome</keyword>